<comment type="similarity">
    <text evidence="3 18">Belongs to the glycosyl hydrolase 47 family.</text>
</comment>
<dbReference type="EMBL" id="GFAH01000059">
    <property type="protein sequence ID" value="JAV48330.1"/>
    <property type="molecule type" value="Transcribed_RNA"/>
</dbReference>
<dbReference type="InterPro" id="IPR001382">
    <property type="entry name" value="Glyco_hydro_47"/>
</dbReference>
<protein>
    <recommendedName>
        <fullName evidence="18">alpha-1,2-Mannosidase</fullName>
        <ecNumber evidence="18">3.2.1.-</ecNumber>
    </recommendedName>
</protein>
<keyword evidence="8 20" id="KW-0472">Membrane</keyword>
<evidence type="ECO:0000256" key="11">
    <source>
        <dbReference type="ARBA" id="ARBA00047669"/>
    </source>
</evidence>
<comment type="catalytic activity">
    <reaction evidence="11">
        <text>N(4)-(alpha-D-Man-(1-&gt;2)-alpha-D-Man-(1-&gt;2)-alpha-D-Man-(1-&gt;3)-[alpha-D-Man-(1-&gt;3)-[alpha-D-Man-(1-&gt;2)-alpha-D-Man-(1-&gt;6)]-alpha-D-Man-(1-&gt;6)]-beta-D-Man-(1-&gt;4)-beta-D-GlcNAc-(1-&gt;4)-beta-D-GlcNAc)-L-asparaginyl-[protein] (N-glucan mannose isomer 8A1,2,3B1,3) + 3 H2O = N(4)-(alpha-D-Man-(1-&gt;3)-[alpha-D-Man-(1-&gt;3)-[alpha-D-Man-(1-&gt;6)]-alpha-D-Man-(1-&gt;6)]-beta-D-Man-(1-&gt;4)-beta-D-GlcNAc-(1-&gt;4)-beta-D-GlcNAc)-L-asparaginyl-[protein] (N-glucan mannose isomer 5A1,2) + 3 beta-D-mannose</text>
        <dbReference type="Rhea" id="RHEA:56028"/>
        <dbReference type="Rhea" id="RHEA-COMP:14358"/>
        <dbReference type="Rhea" id="RHEA-COMP:14367"/>
        <dbReference type="ChEBI" id="CHEBI:15377"/>
        <dbReference type="ChEBI" id="CHEBI:28563"/>
        <dbReference type="ChEBI" id="CHEBI:59087"/>
        <dbReference type="ChEBI" id="CHEBI:60628"/>
        <dbReference type="EC" id="3.2.1.113"/>
    </reaction>
</comment>
<dbReference type="FunFam" id="1.50.10.10:FF:000002">
    <property type="entry name" value="alpha-1,2-Mannosidase"/>
    <property type="match status" value="1"/>
</dbReference>
<keyword evidence="10 18" id="KW-0326">Glycosidase</keyword>
<feature type="binding site" evidence="16">
    <location>
        <position position="639"/>
    </location>
    <ligand>
        <name>Ca(2+)</name>
        <dbReference type="ChEBI" id="CHEBI:29108"/>
    </ligand>
</feature>
<evidence type="ECO:0000256" key="5">
    <source>
        <dbReference type="ARBA" id="ARBA00022801"/>
    </source>
</evidence>
<keyword evidence="16" id="KW-0479">Metal-binding</keyword>
<comment type="subcellular location">
    <subcellularLocation>
        <location evidence="14">Endomembrane system</location>
        <topology evidence="14">Single-pass type II membrane protein</topology>
    </subcellularLocation>
</comment>
<dbReference type="GO" id="GO:0005509">
    <property type="term" value="F:calcium ion binding"/>
    <property type="evidence" value="ECO:0007669"/>
    <property type="project" value="InterPro"/>
</dbReference>
<dbReference type="EC" id="3.2.1.-" evidence="18"/>
<dbReference type="GO" id="GO:0000139">
    <property type="term" value="C:Golgi membrane"/>
    <property type="evidence" value="ECO:0007669"/>
    <property type="project" value="TreeGrafter"/>
</dbReference>
<dbReference type="Gene3D" id="1.50.10.10">
    <property type="match status" value="1"/>
</dbReference>
<evidence type="ECO:0000256" key="12">
    <source>
        <dbReference type="ARBA" id="ARBA00048605"/>
    </source>
</evidence>
<dbReference type="InterPro" id="IPR050749">
    <property type="entry name" value="Glycosyl_Hydrolase_47"/>
</dbReference>
<evidence type="ECO:0000256" key="13">
    <source>
        <dbReference type="ARBA" id="ARBA00054774"/>
    </source>
</evidence>
<comment type="function">
    <text evidence="13">Involved in the maturation of Asn-linked oligosaccharides. Progressively trim alpha-1,2-linked mannose residues from Man(9)GlcNAc(2) to produce Man(5)GlcNAc(2).</text>
</comment>
<evidence type="ECO:0000256" key="20">
    <source>
        <dbReference type="SAM" id="Phobius"/>
    </source>
</evidence>
<keyword evidence="7" id="KW-0735">Signal-anchor</keyword>
<dbReference type="PANTHER" id="PTHR11742:SF6">
    <property type="entry name" value="MANNOSYL-OLIGOSACCHARIDE ALPHA-1,2-MANNOSIDASE IA-RELATED"/>
    <property type="match status" value="1"/>
</dbReference>
<evidence type="ECO:0000256" key="1">
    <source>
        <dbReference type="ARBA" id="ARBA00001913"/>
    </source>
</evidence>
<evidence type="ECO:0000256" key="10">
    <source>
        <dbReference type="ARBA" id="ARBA00023295"/>
    </source>
</evidence>
<feature type="compositionally biased region" description="Basic and acidic residues" evidence="19">
    <location>
        <begin position="120"/>
        <end position="133"/>
    </location>
</feature>
<evidence type="ECO:0000256" key="2">
    <source>
        <dbReference type="ARBA" id="ARBA00004922"/>
    </source>
</evidence>
<dbReference type="Pfam" id="PF01532">
    <property type="entry name" value="Glyco_hydro_47"/>
    <property type="match status" value="1"/>
</dbReference>
<evidence type="ECO:0000256" key="7">
    <source>
        <dbReference type="ARBA" id="ARBA00022968"/>
    </source>
</evidence>
<evidence type="ECO:0000256" key="9">
    <source>
        <dbReference type="ARBA" id="ARBA00023157"/>
    </source>
</evidence>
<accession>A0A1W7RB10</accession>
<feature type="compositionally biased region" description="Polar residues" evidence="19">
    <location>
        <begin position="139"/>
        <end position="151"/>
    </location>
</feature>
<dbReference type="InterPro" id="IPR012341">
    <property type="entry name" value="6hp_glycosidase-like_sf"/>
</dbReference>
<evidence type="ECO:0000256" key="19">
    <source>
        <dbReference type="SAM" id="MobiDB-lite"/>
    </source>
</evidence>
<feature type="active site" description="Proton donor" evidence="15">
    <location>
        <position position="528"/>
    </location>
</feature>
<keyword evidence="9 17" id="KW-1015">Disulfide bond</keyword>
<feature type="compositionally biased region" description="Basic and acidic residues" evidence="19">
    <location>
        <begin position="88"/>
        <end position="105"/>
    </location>
</feature>
<organism evidence="21">
    <name type="scientific">Hadrurus spadix</name>
    <dbReference type="NCBI Taxonomy" id="141984"/>
    <lineage>
        <taxon>Eukaryota</taxon>
        <taxon>Metazoa</taxon>
        <taxon>Ecdysozoa</taxon>
        <taxon>Arthropoda</taxon>
        <taxon>Chelicerata</taxon>
        <taxon>Arachnida</taxon>
        <taxon>Scorpiones</taxon>
        <taxon>Iurida</taxon>
        <taxon>Iuroidea</taxon>
        <taxon>Hadrurus</taxon>
    </lineage>
</organism>
<feature type="region of interest" description="Disordered" evidence="19">
    <location>
        <begin position="174"/>
        <end position="195"/>
    </location>
</feature>
<dbReference type="GO" id="GO:0005783">
    <property type="term" value="C:endoplasmic reticulum"/>
    <property type="evidence" value="ECO:0007669"/>
    <property type="project" value="TreeGrafter"/>
</dbReference>
<evidence type="ECO:0000256" key="8">
    <source>
        <dbReference type="ARBA" id="ARBA00023136"/>
    </source>
</evidence>
<feature type="active site" evidence="15">
    <location>
        <position position="419"/>
    </location>
</feature>
<evidence type="ECO:0000256" key="6">
    <source>
        <dbReference type="ARBA" id="ARBA00022837"/>
    </source>
</evidence>
<feature type="active site" evidence="15">
    <location>
        <position position="553"/>
    </location>
</feature>
<sequence length="657" mass="74763">MATNVILPTYQRYINGIPVTSTGRKTLRLREKYVVVLIFVTFLAVCIGTVFFLPELRSGSIQTAYMHFRVVGSDLLLPPPPQDQDGNILRHNDVNNEDPHRQVDRRKLIVKIQEALENERQKNLKESQDKAQVEKPQYNEPSGSSSVGNLHSKNDPNAVVVGLPVSDRSVSIDGIVRDHPGGPGTRGGEPSDPITRERRNKVKEMMKHAWDNYVKYAWGENELRPISKRGHAAGIFGKSSLGATIVDGLDTLYIMGLTAEYQKGRDWIAATLTLDQSQNADISIFETNIRFVGGLLSCYAMTGDVMFKEKADQIAQKLLPAFNTPTGIPFALINLKTGISKNYAWASSSSSILAEFGTLHLEFTYLSHITGNPVYKEKVDNIRQILYKMDKPQGLYPNYLNPKTGRWGQHHMSIGALGDSFYEYLLKAWVQSGKEDVQAREMYDSAVEAIEKKLLQMSKNGLKYFADMKYDRLEHKMDHLACFSGGLFAYGAQELPWNKREHYMQLGKDLAHTCHESYSRTATKLGPESFRFTDSVEAKTLKQNEKYYIQRPEVIETYFYLWRFTHDPKYREWGWEAVQAIQEHCRVENGFTGLKNVYVTDGPKDDVQQSFFLAETLKYLYLLFSDDDLIPFDNWVLNTEAHPLPIKGKNLAYKESS</sequence>
<keyword evidence="4 20" id="KW-0812">Transmembrane</keyword>
<dbReference type="PANTHER" id="PTHR11742">
    <property type="entry name" value="MANNOSYL-OLIGOSACCHARIDE ALPHA-1,2-MANNOSIDASE-RELATED"/>
    <property type="match status" value="1"/>
</dbReference>
<dbReference type="GO" id="GO:0005975">
    <property type="term" value="P:carbohydrate metabolic process"/>
    <property type="evidence" value="ECO:0007669"/>
    <property type="project" value="InterPro"/>
</dbReference>
<evidence type="ECO:0000256" key="14">
    <source>
        <dbReference type="ARBA" id="ARBA00060399"/>
    </source>
</evidence>
<feature type="region of interest" description="Disordered" evidence="19">
    <location>
        <begin position="120"/>
        <end position="156"/>
    </location>
</feature>
<reference evidence="21" key="1">
    <citation type="submission" date="2016-11" db="EMBL/GenBank/DDBJ databases">
        <title>Venom-gland transcriptomics and venom proteomics of the black-back scorpion (Hadrurus spadix) reveal detectability challenges and an unexplored realm of animal toxin diversity.</title>
        <authorList>
            <person name="Rokyta D.R."/>
            <person name="Ward M.J."/>
        </authorList>
    </citation>
    <scope>NUCLEOTIDE SEQUENCE</scope>
    <source>
        <tissue evidence="21">Venom gland</tissue>
    </source>
</reference>
<keyword evidence="6 16" id="KW-0106">Calcium</keyword>
<evidence type="ECO:0000256" key="4">
    <source>
        <dbReference type="ARBA" id="ARBA00022692"/>
    </source>
</evidence>
<dbReference type="InterPro" id="IPR036026">
    <property type="entry name" value="Seven-hairpin_glycosidases"/>
</dbReference>
<evidence type="ECO:0000256" key="18">
    <source>
        <dbReference type="RuleBase" id="RU361193"/>
    </source>
</evidence>
<comment type="catalytic activity">
    <reaction evidence="12">
        <text>N(4)-(alpha-D-Man-(1-&gt;2)-alpha-D-Man-(1-&gt;2)-alpha-D-Man-(1-&gt;3)-[alpha-D-Man-(1-&gt;2)-alpha-D-Man-(1-&gt;3)-[alpha-D-Man-(1-&gt;2)-alpha-D-Man-(1-&gt;6)]-alpha-D-Man-(1-&gt;6)]-beta-D-Man-(1-&gt;4)-beta-D-GlcNAc-(1-&gt;4)-beta-D-GlcNAc)-L-asparaginyl-[protein] (N-glucan mannose isomer 9A1,2,3B1,2,3) + 4 H2O = N(4)-(alpha-D-Man-(1-&gt;3)-[alpha-D-Man-(1-&gt;3)-[alpha-D-Man-(1-&gt;6)]-alpha-D-Man-(1-&gt;6)]-beta-D-Man-(1-&gt;4)-beta-D-GlcNAc-(1-&gt;4)-beta-D-GlcNAc)-L-asparaginyl-[protein] (N-glucan mannose isomer 5A1,2) + 4 beta-D-mannose</text>
        <dbReference type="Rhea" id="RHEA:56008"/>
        <dbReference type="Rhea" id="RHEA-COMP:14356"/>
        <dbReference type="Rhea" id="RHEA-COMP:14367"/>
        <dbReference type="ChEBI" id="CHEBI:15377"/>
        <dbReference type="ChEBI" id="CHEBI:28563"/>
        <dbReference type="ChEBI" id="CHEBI:59087"/>
        <dbReference type="ChEBI" id="CHEBI:139493"/>
        <dbReference type="EC" id="3.2.1.113"/>
    </reaction>
</comment>
<dbReference type="SUPFAM" id="SSF48225">
    <property type="entry name" value="Seven-hairpin glycosidases"/>
    <property type="match status" value="1"/>
</dbReference>
<keyword evidence="20" id="KW-1133">Transmembrane helix</keyword>
<name>A0A1W7RB10_9SCOR</name>
<dbReference type="PRINTS" id="PR00747">
    <property type="entry name" value="GLYHDRLASE47"/>
</dbReference>
<dbReference type="AlphaFoldDB" id="A0A1W7RB10"/>
<comment type="pathway">
    <text evidence="2">Protein modification; protein glycosylation.</text>
</comment>
<evidence type="ECO:0000256" key="17">
    <source>
        <dbReference type="PIRSR" id="PIRSR601382-3"/>
    </source>
</evidence>
<evidence type="ECO:0000256" key="3">
    <source>
        <dbReference type="ARBA" id="ARBA00007658"/>
    </source>
</evidence>
<keyword evidence="5 18" id="KW-0378">Hydrolase</keyword>
<evidence type="ECO:0000256" key="16">
    <source>
        <dbReference type="PIRSR" id="PIRSR601382-2"/>
    </source>
</evidence>
<evidence type="ECO:0000256" key="15">
    <source>
        <dbReference type="PIRSR" id="PIRSR601382-1"/>
    </source>
</evidence>
<feature type="disulfide bond" evidence="17">
    <location>
        <begin position="482"/>
        <end position="514"/>
    </location>
</feature>
<feature type="transmembrane region" description="Helical" evidence="20">
    <location>
        <begin position="33"/>
        <end position="53"/>
    </location>
</feature>
<feature type="active site" description="Proton donor" evidence="15">
    <location>
        <position position="286"/>
    </location>
</feature>
<feature type="region of interest" description="Disordered" evidence="19">
    <location>
        <begin position="81"/>
        <end position="105"/>
    </location>
</feature>
<dbReference type="GO" id="GO:0004571">
    <property type="term" value="F:mannosyl-oligosaccharide 1,2-alpha-mannosidase activity"/>
    <property type="evidence" value="ECO:0007669"/>
    <property type="project" value="UniProtKB-EC"/>
</dbReference>
<proteinExistence type="inferred from homology"/>
<evidence type="ECO:0000313" key="21">
    <source>
        <dbReference type="EMBL" id="JAV48330.1"/>
    </source>
</evidence>
<comment type="cofactor">
    <cofactor evidence="1 16">
        <name>Ca(2+)</name>
        <dbReference type="ChEBI" id="CHEBI:29108"/>
    </cofactor>
</comment>